<dbReference type="NCBIfam" id="NF002111">
    <property type="entry name" value="PRK00951.2-1"/>
    <property type="match status" value="1"/>
</dbReference>
<dbReference type="PROSITE" id="PS00954">
    <property type="entry name" value="IGP_DEHYDRATASE_1"/>
    <property type="match status" value="1"/>
</dbReference>
<organism evidence="8 9">
    <name type="scientific">Ruminiclostridium sufflavum DSM 19573</name>
    <dbReference type="NCBI Taxonomy" id="1121337"/>
    <lineage>
        <taxon>Bacteria</taxon>
        <taxon>Bacillati</taxon>
        <taxon>Bacillota</taxon>
        <taxon>Clostridia</taxon>
        <taxon>Eubacteriales</taxon>
        <taxon>Oscillospiraceae</taxon>
        <taxon>Ruminiclostridium</taxon>
    </lineage>
</organism>
<keyword evidence="6" id="KW-0963">Cytoplasm</keyword>
<evidence type="ECO:0000256" key="5">
    <source>
        <dbReference type="ARBA" id="ARBA00023239"/>
    </source>
</evidence>
<dbReference type="GO" id="GO:0000105">
    <property type="term" value="P:L-histidine biosynthetic process"/>
    <property type="evidence" value="ECO:0007669"/>
    <property type="project" value="UniProtKB-UniRule"/>
</dbReference>
<evidence type="ECO:0000256" key="1">
    <source>
        <dbReference type="ARBA" id="ARBA00005047"/>
    </source>
</evidence>
<comment type="caution">
    <text evidence="8">The sequence shown here is derived from an EMBL/GenBank/DDBJ whole genome shotgun (WGS) entry which is preliminary data.</text>
</comment>
<dbReference type="GO" id="GO:0004424">
    <property type="term" value="F:imidazoleglycerol-phosphate dehydratase activity"/>
    <property type="evidence" value="ECO:0007669"/>
    <property type="project" value="UniProtKB-UniRule"/>
</dbReference>
<dbReference type="GO" id="GO:0005737">
    <property type="term" value="C:cytoplasm"/>
    <property type="evidence" value="ECO:0007669"/>
    <property type="project" value="UniProtKB-SubCell"/>
</dbReference>
<dbReference type="UniPathway" id="UPA00031">
    <property type="reaction ID" value="UER00011"/>
</dbReference>
<evidence type="ECO:0000313" key="9">
    <source>
        <dbReference type="Proteomes" id="UP000248132"/>
    </source>
</evidence>
<dbReference type="InterPro" id="IPR038494">
    <property type="entry name" value="IGPD_sf"/>
</dbReference>
<dbReference type="CDD" id="cd07914">
    <property type="entry name" value="IGPD"/>
    <property type="match status" value="1"/>
</dbReference>
<dbReference type="EC" id="4.2.1.19" evidence="6 7"/>
<dbReference type="Pfam" id="PF00475">
    <property type="entry name" value="IGPD"/>
    <property type="match status" value="1"/>
</dbReference>
<dbReference type="InterPro" id="IPR000807">
    <property type="entry name" value="ImidazoleglycerolP_deHydtase"/>
</dbReference>
<dbReference type="PANTHER" id="PTHR23133">
    <property type="entry name" value="IMIDAZOLEGLYCEROL-PHOSPHATE DEHYDRATASE HIS7"/>
    <property type="match status" value="1"/>
</dbReference>
<keyword evidence="4 6" id="KW-0368">Histidine biosynthesis</keyword>
<dbReference type="FunFam" id="3.30.230.40:FF:000003">
    <property type="entry name" value="Imidazoleglycerol-phosphate dehydratase HisB"/>
    <property type="match status" value="1"/>
</dbReference>
<protein>
    <recommendedName>
        <fullName evidence="2 6">Imidazoleglycerol-phosphate dehydratase</fullName>
        <shortName evidence="6">IGPD</shortName>
        <ecNumber evidence="6 7">4.2.1.19</ecNumber>
    </recommendedName>
</protein>
<keyword evidence="9" id="KW-1185">Reference proteome</keyword>
<gene>
    <name evidence="6" type="primary">hisB</name>
    <name evidence="8" type="ORF">LY28_01466</name>
</gene>
<dbReference type="RefSeq" id="WP_110461522.1">
    <property type="nucleotide sequence ID" value="NZ_QKMR01000007.1"/>
</dbReference>
<dbReference type="Gene3D" id="3.30.230.40">
    <property type="entry name" value="Imidazole glycerol phosphate dehydratase, domain 1"/>
    <property type="match status" value="2"/>
</dbReference>
<dbReference type="HAMAP" id="MF_00076">
    <property type="entry name" value="HisB"/>
    <property type="match status" value="1"/>
</dbReference>
<proteinExistence type="inferred from homology"/>
<dbReference type="PROSITE" id="PS00955">
    <property type="entry name" value="IGP_DEHYDRATASE_2"/>
    <property type="match status" value="1"/>
</dbReference>
<comment type="similarity">
    <text evidence="6 7">Belongs to the imidazoleglycerol-phosphate dehydratase family.</text>
</comment>
<dbReference type="InterPro" id="IPR020565">
    <property type="entry name" value="ImidazoleglycerP_deHydtase_CS"/>
</dbReference>
<dbReference type="SUPFAM" id="SSF54211">
    <property type="entry name" value="Ribosomal protein S5 domain 2-like"/>
    <property type="match status" value="2"/>
</dbReference>
<dbReference type="EMBL" id="QKMR01000007">
    <property type="protein sequence ID" value="PYG88135.1"/>
    <property type="molecule type" value="Genomic_DNA"/>
</dbReference>
<reference evidence="8 9" key="1">
    <citation type="submission" date="2018-06" db="EMBL/GenBank/DDBJ databases">
        <title>Genomic Encyclopedia of Type Strains, Phase I: the one thousand microbial genomes (KMG-I) project.</title>
        <authorList>
            <person name="Kyrpides N."/>
        </authorList>
    </citation>
    <scope>NUCLEOTIDE SEQUENCE [LARGE SCALE GENOMIC DNA]</scope>
    <source>
        <strain evidence="8 9">DSM 19573</strain>
    </source>
</reference>
<dbReference type="InterPro" id="IPR020568">
    <property type="entry name" value="Ribosomal_Su5_D2-typ_SF"/>
</dbReference>
<name>A0A318XPQ7_9FIRM</name>
<dbReference type="Proteomes" id="UP000248132">
    <property type="component" value="Unassembled WGS sequence"/>
</dbReference>
<evidence type="ECO:0000313" key="8">
    <source>
        <dbReference type="EMBL" id="PYG88135.1"/>
    </source>
</evidence>
<comment type="subcellular location">
    <subcellularLocation>
        <location evidence="6 7">Cytoplasm</location>
    </subcellularLocation>
</comment>
<evidence type="ECO:0000256" key="4">
    <source>
        <dbReference type="ARBA" id="ARBA00023102"/>
    </source>
</evidence>
<sequence>MREGLVSRNTKETQIKIKINLDGKGDCNSSTGIGFFDHMLVLLTKHGLMDAEIDVKGDLEVDAHHTVEDTGIAIGLAIRQALGEKKSIKRYGTAFVPMDETLVQVSLDLSDRPFLVFDAAFSRQMVGQMDTQLVEEFFRAVAFNAGITLHIMLLHGTNCHHIIEAMFKAFGRALDEATKIDTRIVGVMSTKGIL</sequence>
<comment type="pathway">
    <text evidence="1 6 7">Amino-acid biosynthesis; L-histidine biosynthesis; L-histidine from 5-phospho-alpha-D-ribose 1-diphosphate: step 6/9.</text>
</comment>
<dbReference type="OrthoDB" id="9790411at2"/>
<dbReference type="FunFam" id="3.30.230.40:FF:000001">
    <property type="entry name" value="Imidazoleglycerol-phosphate dehydratase HisB"/>
    <property type="match status" value="1"/>
</dbReference>
<dbReference type="AlphaFoldDB" id="A0A318XPQ7"/>
<dbReference type="PANTHER" id="PTHR23133:SF2">
    <property type="entry name" value="IMIDAZOLEGLYCEROL-PHOSPHATE DEHYDRATASE"/>
    <property type="match status" value="1"/>
</dbReference>
<evidence type="ECO:0000256" key="3">
    <source>
        <dbReference type="ARBA" id="ARBA00022605"/>
    </source>
</evidence>
<comment type="catalytic activity">
    <reaction evidence="6 7">
        <text>D-erythro-1-(imidazol-4-yl)glycerol 3-phosphate = 3-(imidazol-4-yl)-2-oxopropyl phosphate + H2O</text>
        <dbReference type="Rhea" id="RHEA:11040"/>
        <dbReference type="ChEBI" id="CHEBI:15377"/>
        <dbReference type="ChEBI" id="CHEBI:57766"/>
        <dbReference type="ChEBI" id="CHEBI:58278"/>
        <dbReference type="EC" id="4.2.1.19"/>
    </reaction>
</comment>
<evidence type="ECO:0000256" key="6">
    <source>
        <dbReference type="HAMAP-Rule" id="MF_00076"/>
    </source>
</evidence>
<keyword evidence="5 6" id="KW-0456">Lyase</keyword>
<accession>A0A318XPQ7</accession>
<dbReference type="NCBIfam" id="NF002114">
    <property type="entry name" value="PRK00951.2-4"/>
    <property type="match status" value="1"/>
</dbReference>
<evidence type="ECO:0000256" key="2">
    <source>
        <dbReference type="ARBA" id="ARBA00016664"/>
    </source>
</evidence>
<keyword evidence="3 6" id="KW-0028">Amino-acid biosynthesis</keyword>
<evidence type="ECO:0000256" key="7">
    <source>
        <dbReference type="RuleBase" id="RU000599"/>
    </source>
</evidence>